<dbReference type="Pfam" id="PF01379">
    <property type="entry name" value="Porphobil_deam"/>
    <property type="match status" value="1"/>
</dbReference>
<dbReference type="GO" id="GO:0004418">
    <property type="term" value="F:hydroxymethylbilane synthase activity"/>
    <property type="evidence" value="ECO:0007669"/>
    <property type="project" value="UniProtKB-UniRule"/>
</dbReference>
<dbReference type="InterPro" id="IPR000860">
    <property type="entry name" value="HemC"/>
</dbReference>
<comment type="pathway">
    <text evidence="2">Porphyrin-containing compound metabolism; protoporphyrin-IX biosynthesis; coproporphyrinogen-III from 5-aminolevulinate: step 2/4.</text>
</comment>
<reference evidence="11 12" key="1">
    <citation type="submission" date="2019-10" db="EMBL/GenBank/DDBJ databases">
        <title>Draft Genome Sequence of the Caffeine Degrading Methylotroph Methylorubrum populi PINKEL.</title>
        <authorList>
            <person name="Dawson S.C."/>
            <person name="Zhang X."/>
            <person name="Wright M.E."/>
            <person name="Sharma G."/>
            <person name="Langner J.T."/>
            <person name="Ditty J.L."/>
            <person name="Subuyuj G.A."/>
        </authorList>
    </citation>
    <scope>NUCLEOTIDE SEQUENCE [LARGE SCALE GENOMIC DNA]</scope>
    <source>
        <strain evidence="11 12">Pinkel</strain>
    </source>
</reference>
<dbReference type="InterPro" id="IPR022417">
    <property type="entry name" value="Porphobilin_deaminase_N"/>
</dbReference>
<dbReference type="FunFam" id="3.40.190.10:FF:000004">
    <property type="entry name" value="Porphobilinogen deaminase"/>
    <property type="match status" value="1"/>
</dbReference>
<accession>A0A833J1T3</accession>
<dbReference type="FunFam" id="3.40.190.10:FF:000005">
    <property type="entry name" value="Porphobilinogen deaminase"/>
    <property type="match status" value="1"/>
</dbReference>
<gene>
    <name evidence="8" type="primary">hemC</name>
    <name evidence="11" type="ORF">F8B43_5354</name>
</gene>
<dbReference type="Gene3D" id="3.30.160.40">
    <property type="entry name" value="Porphobilinogen deaminase, C-terminal domain"/>
    <property type="match status" value="1"/>
</dbReference>
<comment type="subunit">
    <text evidence="4 8">Monomer.</text>
</comment>
<evidence type="ECO:0000259" key="10">
    <source>
        <dbReference type="Pfam" id="PF03900"/>
    </source>
</evidence>
<evidence type="ECO:0000259" key="9">
    <source>
        <dbReference type="Pfam" id="PF01379"/>
    </source>
</evidence>
<evidence type="ECO:0000256" key="2">
    <source>
        <dbReference type="ARBA" id="ARBA00004735"/>
    </source>
</evidence>
<dbReference type="PANTHER" id="PTHR11557:SF0">
    <property type="entry name" value="PORPHOBILINOGEN DEAMINASE"/>
    <property type="match status" value="1"/>
</dbReference>
<dbReference type="SUPFAM" id="SSF54782">
    <property type="entry name" value="Porphobilinogen deaminase (hydroxymethylbilane synthase), C-terminal domain"/>
    <property type="match status" value="1"/>
</dbReference>
<keyword evidence="5 8" id="KW-0808">Transferase</keyword>
<dbReference type="PIRSF" id="PIRSF001438">
    <property type="entry name" value="4pyrrol_synth_OHMeBilane_synth"/>
    <property type="match status" value="1"/>
</dbReference>
<evidence type="ECO:0000256" key="6">
    <source>
        <dbReference type="ARBA" id="ARBA00023244"/>
    </source>
</evidence>
<proteinExistence type="inferred from homology"/>
<dbReference type="EC" id="2.5.1.61" evidence="8"/>
<dbReference type="AlphaFoldDB" id="A0A833J1T3"/>
<dbReference type="Gene3D" id="3.40.190.10">
    <property type="entry name" value="Periplasmic binding protein-like II"/>
    <property type="match status" value="2"/>
</dbReference>
<evidence type="ECO:0000313" key="12">
    <source>
        <dbReference type="Proteomes" id="UP000469949"/>
    </source>
</evidence>
<evidence type="ECO:0000256" key="7">
    <source>
        <dbReference type="ARBA" id="ARBA00048169"/>
    </source>
</evidence>
<dbReference type="PROSITE" id="PS00533">
    <property type="entry name" value="PORPHOBILINOGEN_DEAM"/>
    <property type="match status" value="1"/>
</dbReference>
<dbReference type="PRINTS" id="PR00151">
    <property type="entry name" value="PORPHBDMNASE"/>
</dbReference>
<dbReference type="UniPathway" id="UPA00251">
    <property type="reaction ID" value="UER00319"/>
</dbReference>
<evidence type="ECO:0000256" key="4">
    <source>
        <dbReference type="ARBA" id="ARBA00011245"/>
    </source>
</evidence>
<dbReference type="InterPro" id="IPR022419">
    <property type="entry name" value="Porphobilin_deaminase_cofac_BS"/>
</dbReference>
<evidence type="ECO:0000256" key="3">
    <source>
        <dbReference type="ARBA" id="ARBA00005638"/>
    </source>
</evidence>
<comment type="cofactor">
    <cofactor evidence="8">
        <name>dipyrromethane</name>
        <dbReference type="ChEBI" id="CHEBI:60342"/>
    </cofactor>
    <text evidence="8">Binds 1 dipyrromethane group covalently.</text>
</comment>
<dbReference type="Proteomes" id="UP000469949">
    <property type="component" value="Unassembled WGS sequence"/>
</dbReference>
<comment type="similarity">
    <text evidence="3 8">Belongs to the HMBS family.</text>
</comment>
<feature type="domain" description="Porphobilinogen deaminase C-terminal" evidence="10">
    <location>
        <begin position="243"/>
        <end position="310"/>
    </location>
</feature>
<evidence type="ECO:0000256" key="8">
    <source>
        <dbReference type="HAMAP-Rule" id="MF_00260"/>
    </source>
</evidence>
<comment type="catalytic activity">
    <reaction evidence="7 8">
        <text>4 porphobilinogen + H2O = hydroxymethylbilane + 4 NH4(+)</text>
        <dbReference type="Rhea" id="RHEA:13185"/>
        <dbReference type="ChEBI" id="CHEBI:15377"/>
        <dbReference type="ChEBI" id="CHEBI:28938"/>
        <dbReference type="ChEBI" id="CHEBI:57845"/>
        <dbReference type="ChEBI" id="CHEBI:58126"/>
        <dbReference type="EC" id="2.5.1.61"/>
    </reaction>
</comment>
<dbReference type="NCBIfam" id="TIGR00212">
    <property type="entry name" value="hemC"/>
    <property type="match status" value="1"/>
</dbReference>
<dbReference type="HAMAP" id="MF_00260">
    <property type="entry name" value="Porphobil_deam"/>
    <property type="match status" value="1"/>
</dbReference>
<comment type="miscellaneous">
    <text evidence="8">The porphobilinogen subunits are added to the dipyrromethane group.</text>
</comment>
<organism evidence="11 12">
    <name type="scientific">Methylorubrum populi</name>
    <dbReference type="NCBI Taxonomy" id="223967"/>
    <lineage>
        <taxon>Bacteria</taxon>
        <taxon>Pseudomonadati</taxon>
        <taxon>Pseudomonadota</taxon>
        <taxon>Alphaproteobacteria</taxon>
        <taxon>Hyphomicrobiales</taxon>
        <taxon>Methylobacteriaceae</taxon>
        <taxon>Methylorubrum</taxon>
    </lineage>
</organism>
<sequence>MRDGRRRLGYSAGMSLSRPLKIGTRGSPMALAQTGMVRDRIVAANPGLETEIVVVSTVADRVLDRPLSEIGGKGLFTKELEQALFADTIDVAVHSMKDVETWLPDGLAIACILERDDPRDAFLSAGAANGLADLPPGARVGTSSLRRGAQVLMHRPDLRIVPLRGNANTRMRKLEAGECDATLLALAGLQRLGMEDVARSVLPVEEMLPAVAQGALGIECRAGDDAIRALLAPVACATTTTALDAERGLLAELDGSCRTPIAALARVNGDRIALDGLLFLPDGSRHWAVHREGPAAEADAIGRDAGAELKRSAGDVYFAHLK</sequence>
<feature type="domain" description="Porphobilinogen deaminase N-terminal" evidence="9">
    <location>
        <begin position="20"/>
        <end position="228"/>
    </location>
</feature>
<protein>
    <recommendedName>
        <fullName evidence="8">Porphobilinogen deaminase</fullName>
        <shortName evidence="8">PBG</shortName>
        <ecNumber evidence="8">2.5.1.61</ecNumber>
    </recommendedName>
    <alternativeName>
        <fullName evidence="8">Hydroxymethylbilane synthase</fullName>
        <shortName evidence="8">HMBS</shortName>
    </alternativeName>
    <alternativeName>
        <fullName evidence="8">Pre-uroporphyrinogen synthase</fullName>
    </alternativeName>
</protein>
<evidence type="ECO:0000313" key="11">
    <source>
        <dbReference type="EMBL" id="KAB7782599.1"/>
    </source>
</evidence>
<dbReference type="GO" id="GO:0006782">
    <property type="term" value="P:protoporphyrinogen IX biosynthetic process"/>
    <property type="evidence" value="ECO:0007669"/>
    <property type="project" value="UniProtKB-UniRule"/>
</dbReference>
<dbReference type="SUPFAM" id="SSF53850">
    <property type="entry name" value="Periplasmic binding protein-like II"/>
    <property type="match status" value="1"/>
</dbReference>
<dbReference type="Pfam" id="PF03900">
    <property type="entry name" value="Porphobil_deamC"/>
    <property type="match status" value="1"/>
</dbReference>
<keyword evidence="6 8" id="KW-0627">Porphyrin biosynthesis</keyword>
<dbReference type="GO" id="GO:0005737">
    <property type="term" value="C:cytoplasm"/>
    <property type="evidence" value="ECO:0007669"/>
    <property type="project" value="UniProtKB-UniRule"/>
</dbReference>
<dbReference type="InterPro" id="IPR022418">
    <property type="entry name" value="Porphobilinogen_deaminase_C"/>
</dbReference>
<dbReference type="EMBL" id="WEKV01000020">
    <property type="protein sequence ID" value="KAB7782599.1"/>
    <property type="molecule type" value="Genomic_DNA"/>
</dbReference>
<feature type="modified residue" description="S-(dipyrrolylmethanemethyl)cysteine" evidence="8">
    <location>
        <position position="257"/>
    </location>
</feature>
<comment type="function">
    <text evidence="1 8">Tetrapolymerization of the monopyrrole PBG into the hydroxymethylbilane pre-uroporphyrinogen in several discrete steps.</text>
</comment>
<comment type="caution">
    <text evidence="11">The sequence shown here is derived from an EMBL/GenBank/DDBJ whole genome shotgun (WGS) entry which is preliminary data.</text>
</comment>
<evidence type="ECO:0000256" key="5">
    <source>
        <dbReference type="ARBA" id="ARBA00022679"/>
    </source>
</evidence>
<name>A0A833J1T3_9HYPH</name>
<dbReference type="PANTHER" id="PTHR11557">
    <property type="entry name" value="PORPHOBILINOGEN DEAMINASE"/>
    <property type="match status" value="1"/>
</dbReference>
<dbReference type="InterPro" id="IPR036803">
    <property type="entry name" value="Porphobilinogen_deaminase_C_sf"/>
</dbReference>
<evidence type="ECO:0000256" key="1">
    <source>
        <dbReference type="ARBA" id="ARBA00002869"/>
    </source>
</evidence>